<evidence type="ECO:0000256" key="2">
    <source>
        <dbReference type="ARBA" id="ARBA00008361"/>
    </source>
</evidence>
<name>A0A2K1KB31_PHYPA</name>
<dbReference type="Proteomes" id="UP000006727">
    <property type="component" value="Chromosome 7"/>
</dbReference>
<reference evidence="7 9" key="1">
    <citation type="journal article" date="2008" name="Science">
        <title>The Physcomitrella genome reveals evolutionary insights into the conquest of land by plants.</title>
        <authorList>
            <person name="Rensing S."/>
            <person name="Lang D."/>
            <person name="Zimmer A."/>
            <person name="Terry A."/>
            <person name="Salamov A."/>
            <person name="Shapiro H."/>
            <person name="Nishiyama T."/>
            <person name="Perroud P.-F."/>
            <person name="Lindquist E."/>
            <person name="Kamisugi Y."/>
            <person name="Tanahashi T."/>
            <person name="Sakakibara K."/>
            <person name="Fujita T."/>
            <person name="Oishi K."/>
            <person name="Shin-I T."/>
            <person name="Kuroki Y."/>
            <person name="Toyoda A."/>
            <person name="Suzuki Y."/>
            <person name="Hashimoto A."/>
            <person name="Yamaguchi K."/>
            <person name="Sugano A."/>
            <person name="Kohara Y."/>
            <person name="Fujiyama A."/>
            <person name="Anterola A."/>
            <person name="Aoki S."/>
            <person name="Ashton N."/>
            <person name="Barbazuk W.B."/>
            <person name="Barker E."/>
            <person name="Bennetzen J."/>
            <person name="Bezanilla M."/>
            <person name="Blankenship R."/>
            <person name="Cho S.H."/>
            <person name="Dutcher S."/>
            <person name="Estelle M."/>
            <person name="Fawcett J.A."/>
            <person name="Gundlach H."/>
            <person name="Hanada K."/>
            <person name="Heyl A."/>
            <person name="Hicks K.A."/>
            <person name="Hugh J."/>
            <person name="Lohr M."/>
            <person name="Mayer K."/>
            <person name="Melkozernov A."/>
            <person name="Murata T."/>
            <person name="Nelson D."/>
            <person name="Pils B."/>
            <person name="Prigge M."/>
            <person name="Reiss B."/>
            <person name="Renner T."/>
            <person name="Rombauts S."/>
            <person name="Rushton P."/>
            <person name="Sanderfoot A."/>
            <person name="Schween G."/>
            <person name="Shiu S.-H."/>
            <person name="Stueber K."/>
            <person name="Theodoulou F.L."/>
            <person name="Tu H."/>
            <person name="Van de Peer Y."/>
            <person name="Verrier P.J."/>
            <person name="Waters E."/>
            <person name="Wood A."/>
            <person name="Yang L."/>
            <person name="Cove D."/>
            <person name="Cuming A."/>
            <person name="Hasebe M."/>
            <person name="Lucas S."/>
            <person name="Mishler D.B."/>
            <person name="Reski R."/>
            <person name="Grigoriev I."/>
            <person name="Quatrano R.S."/>
            <person name="Boore J.L."/>
        </authorList>
    </citation>
    <scope>NUCLEOTIDE SEQUENCE [LARGE SCALE GENOMIC DNA]</scope>
    <source>
        <strain evidence="8 9">cv. Gransden 2004</strain>
    </source>
</reference>
<evidence type="ECO:0000313" key="7">
    <source>
        <dbReference type="EMBL" id="PNR50978.1"/>
    </source>
</evidence>
<dbReference type="InterPro" id="IPR004159">
    <property type="entry name" value="Put_SAM_MeTrfase"/>
</dbReference>
<dbReference type="InParanoid" id="A0A2K1KB31"/>
<evidence type="ECO:0000313" key="9">
    <source>
        <dbReference type="Proteomes" id="UP000006727"/>
    </source>
</evidence>
<dbReference type="SUPFAM" id="SSF53335">
    <property type="entry name" value="S-adenosyl-L-methionine-dependent methyltransferases"/>
    <property type="match status" value="1"/>
</dbReference>
<evidence type="ECO:0000256" key="6">
    <source>
        <dbReference type="RuleBase" id="RU366043"/>
    </source>
</evidence>
<dbReference type="EMBL" id="ABEU02000007">
    <property type="protein sequence ID" value="PNR50978.1"/>
    <property type="molecule type" value="Genomic_DNA"/>
</dbReference>
<dbReference type="PANTHER" id="PTHR10108:SF1144">
    <property type="entry name" value="METHYLTRANSFERASE PMT10-RELATED"/>
    <property type="match status" value="1"/>
</dbReference>
<keyword evidence="6" id="KW-0808">Transferase</keyword>
<dbReference type="GO" id="GO:0008168">
    <property type="term" value="F:methyltransferase activity"/>
    <property type="evidence" value="ECO:0007669"/>
    <property type="project" value="UniProtKB-UniRule"/>
</dbReference>
<keyword evidence="9" id="KW-1185">Reference proteome</keyword>
<evidence type="ECO:0000256" key="3">
    <source>
        <dbReference type="ARBA" id="ARBA00022603"/>
    </source>
</evidence>
<dbReference type="EC" id="2.1.1.-" evidence="6"/>
<dbReference type="AlphaFoldDB" id="A0A2K1KB31"/>
<evidence type="ECO:0000256" key="5">
    <source>
        <dbReference type="ARBA" id="ARBA00037847"/>
    </source>
</evidence>
<dbReference type="PANTHER" id="PTHR10108">
    <property type="entry name" value="SAM-DEPENDENT METHYLTRANSFERASE"/>
    <property type="match status" value="1"/>
</dbReference>
<keyword evidence="4 6" id="KW-0812">Transmembrane</keyword>
<dbReference type="InterPro" id="IPR029063">
    <property type="entry name" value="SAM-dependent_MTases_sf"/>
</dbReference>
<dbReference type="Pfam" id="PF03141">
    <property type="entry name" value="Methyltransf_29"/>
    <property type="match status" value="3"/>
</dbReference>
<keyword evidence="4 6" id="KW-0735">Signal-anchor</keyword>
<evidence type="ECO:0000256" key="4">
    <source>
        <dbReference type="ARBA" id="ARBA00022968"/>
    </source>
</evidence>
<dbReference type="GO" id="GO:0005737">
    <property type="term" value="C:cytoplasm"/>
    <property type="evidence" value="ECO:0000318"/>
    <property type="project" value="GO_Central"/>
</dbReference>
<comment type="similarity">
    <text evidence="2 6">Belongs to the methyltransferase superfamily.</text>
</comment>
<gene>
    <name evidence="7" type="ORF">PHYPA_010164</name>
</gene>
<accession>A0A2K1KB31</accession>
<dbReference type="Gramene" id="Pp3c7_9190V3.1">
    <property type="protein sequence ID" value="Pp3c7_9190V3.1"/>
    <property type="gene ID" value="Pp3c7_9190"/>
</dbReference>
<reference evidence="7 9" key="2">
    <citation type="journal article" date="2018" name="Plant J.">
        <title>The Physcomitrella patens chromosome-scale assembly reveals moss genome structure and evolution.</title>
        <authorList>
            <person name="Lang D."/>
            <person name="Ullrich K.K."/>
            <person name="Murat F."/>
            <person name="Fuchs J."/>
            <person name="Jenkins J."/>
            <person name="Haas F.B."/>
            <person name="Piednoel M."/>
            <person name="Gundlach H."/>
            <person name="Van Bel M."/>
            <person name="Meyberg R."/>
            <person name="Vives C."/>
            <person name="Morata J."/>
            <person name="Symeonidi A."/>
            <person name="Hiss M."/>
            <person name="Muchero W."/>
            <person name="Kamisugi Y."/>
            <person name="Saleh O."/>
            <person name="Blanc G."/>
            <person name="Decker E.L."/>
            <person name="van Gessel N."/>
            <person name="Grimwood J."/>
            <person name="Hayes R.D."/>
            <person name="Graham S.W."/>
            <person name="Gunter L.E."/>
            <person name="McDaniel S.F."/>
            <person name="Hoernstein S.N.W."/>
            <person name="Larsson A."/>
            <person name="Li F.W."/>
            <person name="Perroud P.F."/>
            <person name="Phillips J."/>
            <person name="Ranjan P."/>
            <person name="Rokshar D.S."/>
            <person name="Rothfels C.J."/>
            <person name="Schneider L."/>
            <person name="Shu S."/>
            <person name="Stevenson D.W."/>
            <person name="Thummler F."/>
            <person name="Tillich M."/>
            <person name="Villarreal Aguilar J.C."/>
            <person name="Widiez T."/>
            <person name="Wong G.K."/>
            <person name="Wymore A."/>
            <person name="Zhang Y."/>
            <person name="Zimmer A.D."/>
            <person name="Quatrano R.S."/>
            <person name="Mayer K.F.X."/>
            <person name="Goodstein D."/>
            <person name="Casacuberta J.M."/>
            <person name="Vandepoele K."/>
            <person name="Reski R."/>
            <person name="Cuming A.C."/>
            <person name="Tuskan G.A."/>
            <person name="Maumus F."/>
            <person name="Salse J."/>
            <person name="Schmutz J."/>
            <person name="Rensing S.A."/>
        </authorList>
    </citation>
    <scope>NUCLEOTIDE SEQUENCE [LARGE SCALE GENOMIC DNA]</scope>
    <source>
        <strain evidence="8 9">cv. Gransden 2004</strain>
    </source>
</reference>
<protein>
    <recommendedName>
        <fullName evidence="6">Methyltransferase</fullName>
        <ecNumber evidence="6">2.1.1.-</ecNumber>
    </recommendedName>
</protein>
<dbReference type="STRING" id="3218.A0A2K1KB31"/>
<keyword evidence="6" id="KW-0325">Glycoprotein</keyword>
<keyword evidence="3 6" id="KW-0489">Methyltransferase</keyword>
<reference evidence="8" key="3">
    <citation type="submission" date="2020-12" db="UniProtKB">
        <authorList>
            <consortium name="EnsemblPlants"/>
        </authorList>
    </citation>
    <scope>IDENTIFICATION</scope>
</reference>
<organism evidence="7">
    <name type="scientific">Physcomitrium patens</name>
    <name type="common">Spreading-leaved earth moss</name>
    <name type="synonym">Physcomitrella patens</name>
    <dbReference type="NCBI Taxonomy" id="3218"/>
    <lineage>
        <taxon>Eukaryota</taxon>
        <taxon>Viridiplantae</taxon>
        <taxon>Streptophyta</taxon>
        <taxon>Embryophyta</taxon>
        <taxon>Bryophyta</taxon>
        <taxon>Bryophytina</taxon>
        <taxon>Bryopsida</taxon>
        <taxon>Funariidae</taxon>
        <taxon>Funariales</taxon>
        <taxon>Funariaceae</taxon>
        <taxon>Physcomitrium</taxon>
    </lineage>
</organism>
<dbReference type="GO" id="GO:0032259">
    <property type="term" value="P:methylation"/>
    <property type="evidence" value="ECO:0007669"/>
    <property type="project" value="UniProtKB-KW"/>
</dbReference>
<dbReference type="GO" id="GO:0016020">
    <property type="term" value="C:membrane"/>
    <property type="evidence" value="ECO:0007669"/>
    <property type="project" value="UniProtKB-SubCell"/>
</dbReference>
<dbReference type="GO" id="GO:0012505">
    <property type="term" value="C:endomembrane system"/>
    <property type="evidence" value="ECO:0007669"/>
    <property type="project" value="UniProtKB-SubCell"/>
</dbReference>
<sequence>MPASESRAGHVKDVGTLTRLRMLGLILNFSVFYRATFKLLDVNGGFNEDCLSASVEDELGYKLSVKEEPEMSISRTFALKSAGGVKGYNFEVCPSRLKEYVPCIDNVAAIKELQSVSRGENWERHCPTLTERMCCLIAAPITYKVPIRWPKSRDEVWYSNVPHKQLVADKGGQYWIRLEKDRFIFPGCGTQFAHALKEINLHLIVGVYLMQMRPIIEYGRRTRVVLDIRCGVASFGASLFDRDVITLSIAPKDVHENQIQFALERGVPAMIAILATRRLPYPSQVFDLIHCSRCRINWTRDGNCLSSLCHEKHLHISALRNHLQLHQPVRTMLDDVVNLARSRRRSPKLVEMLYSDGILLIGVNRLLQAGAYFIWSAPPVYKNEEKQKNIWKGIESLTSRLCWKQVGKEGQVAVWRKPLNDSCYIDRPIDTGKPSATKRMIQTIIHSISMNARLARHQVLKGDRRYWYVIMKGYLRSLGLRKEEFRNVMDMRALYGGCEPFDTYPRAYDLLTTRLNNYFGEITQQVLDSNKSVTNVIDASRCNIAHIVLEMDRILRPGGWVLVRESNAIVRRVQRLAKSVRWRTQILDTENWKYCKDKLLSCQKLLWHN</sequence>
<comment type="subcellular location">
    <subcellularLocation>
        <location evidence="5">Endomembrane system</location>
        <topology evidence="5">Single-pass membrane protein</topology>
    </subcellularLocation>
    <subcellularLocation>
        <location evidence="1 6">Membrane</location>
        <topology evidence="1 6">Single-pass type II membrane protein</topology>
    </subcellularLocation>
</comment>
<dbReference type="EnsemblPlants" id="Pp3c7_9190V3.1">
    <property type="protein sequence ID" value="Pp3c7_9190V3.1"/>
    <property type="gene ID" value="Pp3c7_9190"/>
</dbReference>
<evidence type="ECO:0000313" key="8">
    <source>
        <dbReference type="EnsemblPlants" id="Pp3c7_9190V3.1"/>
    </source>
</evidence>
<proteinExistence type="inferred from homology"/>
<evidence type="ECO:0000256" key="1">
    <source>
        <dbReference type="ARBA" id="ARBA00004606"/>
    </source>
</evidence>